<protein>
    <submittedName>
        <fullName evidence="3">Uncharacterized protein</fullName>
    </submittedName>
</protein>
<dbReference type="Proteomes" id="UP000663874">
    <property type="component" value="Unassembled WGS sequence"/>
</dbReference>
<evidence type="ECO:0000313" key="3">
    <source>
        <dbReference type="EMBL" id="CAF4044843.1"/>
    </source>
</evidence>
<comment type="caution">
    <text evidence="3">The sequence shown here is derived from an EMBL/GenBank/DDBJ whole genome shotgun (WGS) entry which is preliminary data.</text>
</comment>
<dbReference type="EMBL" id="CAJNOO010000449">
    <property type="protein sequence ID" value="CAF0946200.1"/>
    <property type="molecule type" value="Genomic_DNA"/>
</dbReference>
<dbReference type="AlphaFoldDB" id="A0A819RHF5"/>
<dbReference type="EMBL" id="CAJOBE010010786">
    <property type="protein sequence ID" value="CAF4116560.1"/>
    <property type="molecule type" value="Genomic_DNA"/>
</dbReference>
<sequence>MNFSRKSSCSTHYKHHYVPPYERLLRRNQLWKPQKVKQEQDLQEECRTGKLTPFQQPKNYLCYFIHEQTDILKIDELIDQAKLTKHFSIDTENDALTHKPATLQIEFIHLTLPSIIIIIEVQYLPSITTPLFKKIQQLCTIIFTSNNHIYSWGSASEELGKFNSFNLFRTNIKIQESNIQGEYSGGQAVALQKIIKREFKEYLNKTATLAEWACGIDLALGTYLPLDVVGPERTYRLQEEKKYRSILKEYVINDVFAVTKLSYKLNLIKFLPTNHYEDISKSEDHINLQQELSIDIPSTYEELIVHVTDELEETNVKEISYQQQEDIEPIRPINIEYYESHYNESLYVQHESIELEPDVIELQPNHDMDTQSLPEIMKLHFYHEPGQRYIHQHHDGQSSNQQMTVHVRNEPNQVRNSYRLDPTITTLTKKQIRNQKTNRRHRANRYRFKVIRTVYHLFSITQIKRILKSMNIYSLNVNMIRHELSIGLKDQATVDQVEQLLRDRMFTKQHYHRLYK</sequence>
<evidence type="ECO:0000313" key="4">
    <source>
        <dbReference type="EMBL" id="CAF4116560.1"/>
    </source>
</evidence>
<evidence type="ECO:0000313" key="5">
    <source>
        <dbReference type="Proteomes" id="UP000663823"/>
    </source>
</evidence>
<dbReference type="Proteomes" id="UP000663823">
    <property type="component" value="Unassembled WGS sequence"/>
</dbReference>
<accession>A0A819RHF5</accession>
<dbReference type="EMBL" id="CAJNOU010000704">
    <property type="protein sequence ID" value="CAF1069353.1"/>
    <property type="molecule type" value="Genomic_DNA"/>
</dbReference>
<organism evidence="3 5">
    <name type="scientific">Rotaria sordida</name>
    <dbReference type="NCBI Taxonomy" id="392033"/>
    <lineage>
        <taxon>Eukaryota</taxon>
        <taxon>Metazoa</taxon>
        <taxon>Spiralia</taxon>
        <taxon>Gnathifera</taxon>
        <taxon>Rotifera</taxon>
        <taxon>Eurotatoria</taxon>
        <taxon>Bdelloidea</taxon>
        <taxon>Philodinida</taxon>
        <taxon>Philodinidae</taxon>
        <taxon>Rotaria</taxon>
    </lineage>
</organism>
<reference evidence="3" key="1">
    <citation type="submission" date="2021-02" db="EMBL/GenBank/DDBJ databases">
        <authorList>
            <person name="Nowell W R."/>
        </authorList>
    </citation>
    <scope>NUCLEOTIDE SEQUENCE</scope>
</reference>
<dbReference type="Proteomes" id="UP000663889">
    <property type="component" value="Unassembled WGS sequence"/>
</dbReference>
<proteinExistence type="predicted"/>
<name>A0A819RHF5_9BILA</name>
<gene>
    <name evidence="4" type="ORF">FNK824_LOCUS32104</name>
    <name evidence="3" type="ORF">OTI717_LOCUS31327</name>
    <name evidence="1" type="ORF">RFH988_LOCUS11370</name>
    <name evidence="2" type="ORF">SEV965_LOCUS14273</name>
</gene>
<evidence type="ECO:0000313" key="2">
    <source>
        <dbReference type="EMBL" id="CAF1069353.1"/>
    </source>
</evidence>
<dbReference type="Proteomes" id="UP000663882">
    <property type="component" value="Unassembled WGS sequence"/>
</dbReference>
<dbReference type="EMBL" id="CAJOAX010008900">
    <property type="protein sequence ID" value="CAF4044843.1"/>
    <property type="molecule type" value="Genomic_DNA"/>
</dbReference>
<dbReference type="OrthoDB" id="10009048at2759"/>
<evidence type="ECO:0000313" key="1">
    <source>
        <dbReference type="EMBL" id="CAF0946200.1"/>
    </source>
</evidence>